<dbReference type="EMBL" id="LNYW01000033">
    <property type="protein sequence ID" value="KTD62386.1"/>
    <property type="molecule type" value="Genomic_DNA"/>
</dbReference>
<accession>A0A0W0YZU7</accession>
<evidence type="ECO:0000256" key="1">
    <source>
        <dbReference type="SAM" id="SignalP"/>
    </source>
</evidence>
<dbReference type="Proteomes" id="UP000054600">
    <property type="component" value="Unassembled WGS sequence"/>
</dbReference>
<dbReference type="AlphaFoldDB" id="A0A0W0YZU7"/>
<sequence>MYKKIIALLTIYLMHHSVAFSQMTKIEIDNIYKKNIAYIKKNLGDYCSDQGSNLFFKLNYAHDQLFLKDRALEAVLKNIEVLEAIDLYQRPGGCNFSIVAVYMVPKLYMQYYFDEHTLSVNKKSIITKISLTEEERTDLKNSYKFAHDTMRTLCKQISCAYNEPAALIGYFEAMNAEIQRTTPDYMDLLNMARTVRHIIINSYLTNKIPDERYFTAISKINQNMRIMFLIPKKYLYDLKERPLFRDKYLSKMVEYMMNVDDHYSKNYIYLSSYFSYIYYESDDDELLEIISDTQRIYEAFTHSSVKSRFDHIEPWITDLPLEFSREAKNIIKKLQTSRNGIPI</sequence>
<dbReference type="PATRIC" id="fig|1122169.6.peg.1251"/>
<protein>
    <recommendedName>
        <fullName evidence="4">Coiled-coil protein</fullName>
    </recommendedName>
</protein>
<proteinExistence type="predicted"/>
<organism evidence="2 3">
    <name type="scientific">Legionella shakespearei DSM 23087</name>
    <dbReference type="NCBI Taxonomy" id="1122169"/>
    <lineage>
        <taxon>Bacteria</taxon>
        <taxon>Pseudomonadati</taxon>
        <taxon>Pseudomonadota</taxon>
        <taxon>Gammaproteobacteria</taxon>
        <taxon>Legionellales</taxon>
        <taxon>Legionellaceae</taxon>
        <taxon>Legionella</taxon>
    </lineage>
</organism>
<feature type="signal peptide" evidence="1">
    <location>
        <begin position="1"/>
        <end position="21"/>
    </location>
</feature>
<comment type="caution">
    <text evidence="2">The sequence shown here is derived from an EMBL/GenBank/DDBJ whole genome shotgun (WGS) entry which is preliminary data.</text>
</comment>
<name>A0A0W0YZU7_9GAMM</name>
<gene>
    <name evidence="2" type="ORF">Lsha_1086</name>
</gene>
<feature type="chain" id="PRO_5006918132" description="Coiled-coil protein" evidence="1">
    <location>
        <begin position="22"/>
        <end position="343"/>
    </location>
</feature>
<dbReference type="RefSeq" id="WP_018577966.1">
    <property type="nucleotide sequence ID" value="NZ_KB892415.1"/>
</dbReference>
<evidence type="ECO:0008006" key="4">
    <source>
        <dbReference type="Google" id="ProtNLM"/>
    </source>
</evidence>
<keyword evidence="1" id="KW-0732">Signal</keyword>
<keyword evidence="3" id="KW-1185">Reference proteome</keyword>
<evidence type="ECO:0000313" key="2">
    <source>
        <dbReference type="EMBL" id="KTD62386.1"/>
    </source>
</evidence>
<reference evidence="2 3" key="1">
    <citation type="submission" date="2015-11" db="EMBL/GenBank/DDBJ databases">
        <title>Genomic analysis of 38 Legionella species identifies large and diverse effector repertoires.</title>
        <authorList>
            <person name="Burstein D."/>
            <person name="Amaro F."/>
            <person name="Zusman T."/>
            <person name="Lifshitz Z."/>
            <person name="Cohen O."/>
            <person name="Gilbert J.A."/>
            <person name="Pupko T."/>
            <person name="Shuman H.A."/>
            <person name="Segal G."/>
        </authorList>
    </citation>
    <scope>NUCLEOTIDE SEQUENCE [LARGE SCALE GENOMIC DNA]</scope>
    <source>
        <strain evidence="2 3">ATCC 49655</strain>
    </source>
</reference>
<dbReference type="OrthoDB" id="5656999at2"/>
<evidence type="ECO:0000313" key="3">
    <source>
        <dbReference type="Proteomes" id="UP000054600"/>
    </source>
</evidence>